<evidence type="ECO:0000259" key="1">
    <source>
        <dbReference type="PROSITE" id="PS51186"/>
    </source>
</evidence>
<dbReference type="Gene3D" id="3.40.630.30">
    <property type="match status" value="1"/>
</dbReference>
<dbReference type="PROSITE" id="PS51186">
    <property type="entry name" value="GNAT"/>
    <property type="match status" value="1"/>
</dbReference>
<dbReference type="RefSeq" id="XP_009833051.1">
    <property type="nucleotide sequence ID" value="XM_009834749.1"/>
</dbReference>
<dbReference type="InterPro" id="IPR000182">
    <property type="entry name" value="GNAT_dom"/>
</dbReference>
<dbReference type="SUPFAM" id="SSF55729">
    <property type="entry name" value="Acyl-CoA N-acyltransferases (Nat)"/>
    <property type="match status" value="1"/>
</dbReference>
<accession>W4GDX1</accession>
<proteinExistence type="predicted"/>
<dbReference type="GeneID" id="20810714"/>
<protein>
    <recommendedName>
        <fullName evidence="1">N-acetyltransferase domain-containing protein</fullName>
    </recommendedName>
</protein>
<organism evidence="2">
    <name type="scientific">Aphanomyces astaci</name>
    <name type="common">Crayfish plague agent</name>
    <dbReference type="NCBI Taxonomy" id="112090"/>
    <lineage>
        <taxon>Eukaryota</taxon>
        <taxon>Sar</taxon>
        <taxon>Stramenopiles</taxon>
        <taxon>Oomycota</taxon>
        <taxon>Saprolegniomycetes</taxon>
        <taxon>Saprolegniales</taxon>
        <taxon>Verrucalvaceae</taxon>
        <taxon>Aphanomyces</taxon>
    </lineage>
</organism>
<dbReference type="CDD" id="cd04301">
    <property type="entry name" value="NAT_SF"/>
    <property type="match status" value="1"/>
</dbReference>
<dbReference type="OrthoDB" id="73437at2759"/>
<dbReference type="EMBL" id="KI913133">
    <property type="protein sequence ID" value="ETV77264.1"/>
    <property type="molecule type" value="Genomic_DNA"/>
</dbReference>
<name>W4GDX1_APHAT</name>
<dbReference type="InterPro" id="IPR016181">
    <property type="entry name" value="Acyl_CoA_acyltransferase"/>
</dbReference>
<dbReference type="GO" id="GO:0016747">
    <property type="term" value="F:acyltransferase activity, transferring groups other than amino-acyl groups"/>
    <property type="evidence" value="ECO:0007669"/>
    <property type="project" value="InterPro"/>
</dbReference>
<evidence type="ECO:0000313" key="2">
    <source>
        <dbReference type="EMBL" id="ETV77264.1"/>
    </source>
</evidence>
<feature type="domain" description="N-acetyltransferase" evidence="1">
    <location>
        <begin position="4"/>
        <end position="167"/>
    </location>
</feature>
<reference evidence="2" key="1">
    <citation type="submission" date="2013-12" db="EMBL/GenBank/DDBJ databases">
        <title>The Genome Sequence of Aphanomyces astaci APO3.</title>
        <authorList>
            <consortium name="The Broad Institute Genomics Platform"/>
            <person name="Russ C."/>
            <person name="Tyler B."/>
            <person name="van West P."/>
            <person name="Dieguez-Uribeondo J."/>
            <person name="Young S.K."/>
            <person name="Zeng Q."/>
            <person name="Gargeya S."/>
            <person name="Fitzgerald M."/>
            <person name="Abouelleil A."/>
            <person name="Alvarado L."/>
            <person name="Chapman S.B."/>
            <person name="Gainer-Dewar J."/>
            <person name="Goldberg J."/>
            <person name="Griggs A."/>
            <person name="Gujja S."/>
            <person name="Hansen M."/>
            <person name="Howarth C."/>
            <person name="Imamovic A."/>
            <person name="Ireland A."/>
            <person name="Larimer J."/>
            <person name="McCowan C."/>
            <person name="Murphy C."/>
            <person name="Pearson M."/>
            <person name="Poon T.W."/>
            <person name="Priest M."/>
            <person name="Roberts A."/>
            <person name="Saif S."/>
            <person name="Shea T."/>
            <person name="Sykes S."/>
            <person name="Wortman J."/>
            <person name="Nusbaum C."/>
            <person name="Birren B."/>
        </authorList>
    </citation>
    <scope>NUCLEOTIDE SEQUENCE [LARGE SCALE GENOMIC DNA]</scope>
    <source>
        <strain evidence="2">APO3</strain>
    </source>
</reference>
<dbReference type="VEuPathDB" id="FungiDB:H257_08718"/>
<sequence length="318" mass="34518">MDDTRVRRATADEHEVLEEFLRSTYVENGMAFPFLEHSKQDAWMYVAEDSHGDTIAAASAVWDASTSTVTLEHFAVASPCRHRGMGSQLLAEVDSLVQLDIPSCIYLSFVATASPMIEAWAQSRSFREVSGGFLPHSSSRYVVYRKHLLASPTNAKESHDIMGDFLAQAMEDDDVATPTSDDDPHHMDTSLLQSKNDLFASLLSNIPLGKLQAMATSLDVDAAAVSIKAQDNTTMSGNAAFDIDDSSSTTATRLSVPGINQHDPSLDSLVRLLMHQLQDPAQRGPLFNGNSTTIFSNHGVAHSTHTPPVDVPAIAFDT</sequence>
<dbReference type="AlphaFoldDB" id="W4GDX1"/>
<gene>
    <name evidence="2" type="ORF">H257_08718</name>
</gene>